<organism evidence="2 3">
    <name type="scientific">Klebsormidium nitens</name>
    <name type="common">Green alga</name>
    <name type="synonym">Ulothrix nitens</name>
    <dbReference type="NCBI Taxonomy" id="105231"/>
    <lineage>
        <taxon>Eukaryota</taxon>
        <taxon>Viridiplantae</taxon>
        <taxon>Streptophyta</taxon>
        <taxon>Klebsormidiophyceae</taxon>
        <taxon>Klebsormidiales</taxon>
        <taxon>Klebsormidiaceae</taxon>
        <taxon>Klebsormidium</taxon>
    </lineage>
</organism>
<keyword evidence="3" id="KW-1185">Reference proteome</keyword>
<sequence>MMAESPRNRESRLWINANGNATLFADKILLQVVRLCNPFSAYPNQCFNSGGSQSICCSNSCPTAPSSTPLCADNVPGVSPTVNTPNATTPAPTTGAPSPTSPSSTNPAPTTPSPTVAPAPAPASVNYTGFPEFAPASTADVSSFQDTYHPTLKFAVIGDVGRVGGQPSEGAPQCPASLFSDNDTVGGELQLTTAKLLAGECDAQKCAFIVNTGDNFYECGVYTGDTTRLKTDIFDVYNPY</sequence>
<dbReference type="EMBL" id="DF236957">
    <property type="protein sequence ID" value="GAQ78119.1"/>
    <property type="molecule type" value="Genomic_DNA"/>
</dbReference>
<accession>A0A1Y1HLS5</accession>
<reference evidence="2 3" key="1">
    <citation type="journal article" date="2014" name="Nat. Commun.">
        <title>Klebsormidium flaccidum genome reveals primary factors for plant terrestrial adaptation.</title>
        <authorList>
            <person name="Hori K."/>
            <person name="Maruyama F."/>
            <person name="Fujisawa T."/>
            <person name="Togashi T."/>
            <person name="Yamamoto N."/>
            <person name="Seo M."/>
            <person name="Sato S."/>
            <person name="Yamada T."/>
            <person name="Mori H."/>
            <person name="Tajima N."/>
            <person name="Moriyama T."/>
            <person name="Ikeuchi M."/>
            <person name="Watanabe M."/>
            <person name="Wada H."/>
            <person name="Kobayashi K."/>
            <person name="Saito M."/>
            <person name="Masuda T."/>
            <person name="Sasaki-Sekimoto Y."/>
            <person name="Mashiguchi K."/>
            <person name="Awai K."/>
            <person name="Shimojima M."/>
            <person name="Masuda S."/>
            <person name="Iwai M."/>
            <person name="Nobusawa T."/>
            <person name="Narise T."/>
            <person name="Kondo S."/>
            <person name="Saito H."/>
            <person name="Sato R."/>
            <person name="Murakawa M."/>
            <person name="Ihara Y."/>
            <person name="Oshima-Yamada Y."/>
            <person name="Ohtaka K."/>
            <person name="Satoh M."/>
            <person name="Sonobe K."/>
            <person name="Ishii M."/>
            <person name="Ohtani R."/>
            <person name="Kanamori-Sato M."/>
            <person name="Honoki R."/>
            <person name="Miyazaki D."/>
            <person name="Mochizuki H."/>
            <person name="Umetsu J."/>
            <person name="Higashi K."/>
            <person name="Shibata D."/>
            <person name="Kamiya Y."/>
            <person name="Sato N."/>
            <person name="Nakamura Y."/>
            <person name="Tabata S."/>
            <person name="Ida S."/>
            <person name="Kurokawa K."/>
            <person name="Ohta H."/>
        </authorList>
    </citation>
    <scope>NUCLEOTIDE SEQUENCE [LARGE SCALE GENOMIC DNA]</scope>
    <source>
        <strain evidence="2 3">NIES-2285</strain>
    </source>
</reference>
<proteinExistence type="predicted"/>
<feature type="compositionally biased region" description="Pro residues" evidence="1">
    <location>
        <begin position="109"/>
        <end position="120"/>
    </location>
</feature>
<evidence type="ECO:0000256" key="1">
    <source>
        <dbReference type="SAM" id="MobiDB-lite"/>
    </source>
</evidence>
<dbReference type="AlphaFoldDB" id="A0A1Y1HLS5"/>
<protein>
    <submittedName>
        <fullName evidence="2">Uncharacterized protein</fullName>
    </submittedName>
</protein>
<dbReference type="SUPFAM" id="SSF56300">
    <property type="entry name" value="Metallo-dependent phosphatases"/>
    <property type="match status" value="1"/>
</dbReference>
<dbReference type="STRING" id="105231.A0A1Y1HLS5"/>
<evidence type="ECO:0000313" key="2">
    <source>
        <dbReference type="EMBL" id="GAQ78119.1"/>
    </source>
</evidence>
<evidence type="ECO:0000313" key="3">
    <source>
        <dbReference type="Proteomes" id="UP000054558"/>
    </source>
</evidence>
<dbReference type="InterPro" id="IPR029052">
    <property type="entry name" value="Metallo-depent_PP-like"/>
</dbReference>
<dbReference type="Proteomes" id="UP000054558">
    <property type="component" value="Unassembled WGS sequence"/>
</dbReference>
<gene>
    <name evidence="2" type="ORF">KFL_000080230</name>
</gene>
<dbReference type="OrthoDB" id="411211at2759"/>
<dbReference type="Gene3D" id="3.60.21.10">
    <property type="match status" value="1"/>
</dbReference>
<name>A0A1Y1HLS5_KLENI</name>
<feature type="compositionally biased region" description="Low complexity" evidence="1">
    <location>
        <begin position="82"/>
        <end position="108"/>
    </location>
</feature>
<feature type="region of interest" description="Disordered" evidence="1">
    <location>
        <begin position="82"/>
        <end position="120"/>
    </location>
</feature>